<dbReference type="Proteomes" id="UP001148662">
    <property type="component" value="Unassembled WGS sequence"/>
</dbReference>
<protein>
    <submittedName>
        <fullName evidence="1">Uncharacterized protein</fullName>
    </submittedName>
</protein>
<organism evidence="1 2">
    <name type="scientific">Phlebia brevispora</name>
    <dbReference type="NCBI Taxonomy" id="194682"/>
    <lineage>
        <taxon>Eukaryota</taxon>
        <taxon>Fungi</taxon>
        <taxon>Dikarya</taxon>
        <taxon>Basidiomycota</taxon>
        <taxon>Agaricomycotina</taxon>
        <taxon>Agaricomycetes</taxon>
        <taxon>Polyporales</taxon>
        <taxon>Meruliaceae</taxon>
        <taxon>Phlebia</taxon>
    </lineage>
</organism>
<gene>
    <name evidence="1" type="ORF">NM688_g3093</name>
</gene>
<evidence type="ECO:0000313" key="1">
    <source>
        <dbReference type="EMBL" id="KAJ3554475.1"/>
    </source>
</evidence>
<dbReference type="EMBL" id="JANHOG010000427">
    <property type="protein sequence ID" value="KAJ3554475.1"/>
    <property type="molecule type" value="Genomic_DNA"/>
</dbReference>
<name>A0ACC1T6M6_9APHY</name>
<comment type="caution">
    <text evidence="1">The sequence shown here is derived from an EMBL/GenBank/DDBJ whole genome shotgun (WGS) entry which is preliminary data.</text>
</comment>
<accession>A0ACC1T6M6</accession>
<proteinExistence type="predicted"/>
<reference evidence="1" key="1">
    <citation type="submission" date="2022-07" db="EMBL/GenBank/DDBJ databases">
        <title>Genome Sequence of Phlebia brevispora.</title>
        <authorList>
            <person name="Buettner E."/>
        </authorList>
    </citation>
    <scope>NUCLEOTIDE SEQUENCE</scope>
    <source>
        <strain evidence="1">MPL23</strain>
    </source>
</reference>
<keyword evidence="2" id="KW-1185">Reference proteome</keyword>
<evidence type="ECO:0000313" key="2">
    <source>
        <dbReference type="Proteomes" id="UP001148662"/>
    </source>
</evidence>
<sequence length="832" mass="92630">MDVPFISSGALSRAHYALVRKIETATSIPAADQVLLTEIETIRERLARAGLTEKQTKEYLILLLYCSMNLSVGLTVNMDFALPHAVNLAEAGRTVQNKRTGYMYCAEMMPKDHELQLMLVNTLRKDLEHPSMSRICLALEVLIQSPSEDIIPAVQDRLYELLSHNSPHVRRRTLYTFQALSTCHRDILERVAEKINQRLRDQEPVVVTAALSVSLDLLEVCWSTIGRQVAWNARKTAGRYLAASRRPHRALSTGKDIGNLPDSGTNSTSMQAATTDHRSLFGTEEQCKRASDLLEAQSSTRKLWIDPIRHLLVSQDVNDVYLFLTCLDCIEPKLWAGTTSEVPAVLEGWEVERIMQSLHSPDSSIRLKTLRILSKVDVRIVETYYTQILQMDRTSATAEELVESARRLMEIIEVLHVKDGETYAHSLRDIISTLTSQSVAEKQEVLQNVVEEVLIKLREAPTDFRSAFLGVFFALLDNPEQPLGPTTTVIGAAVVCEYLDNSPIPPTHLLQALSTQLPSYNAAIQDACLLSMIRLIAACEDIPESAVAIARKVQEQSGRYIRRRCEQFLNLSHSRTIVQHIVSKSKSSSLPDFLMSLEAYEAEKMARAATSPSLSSISSPERPSSRASSQASHTPGKLRYAAYDAPKLTSSLRRTRTRSRSPYSDRSGSSRFINEVEDPMSRTITAGDLTLASGQIELQTVSQPRTLPSTPPQLARTVDDLASRVDLIALDSPFIADPPVTTTPTQADFDFKAMWDKLSKGNLRGWCESPMDAVVRKLQGDLKIAIYSADSSNPDTVALLRLKEGEDDSCMWHLRCDDLGLKDTIGVTLKDI</sequence>